<keyword evidence="3 6" id="KW-0812">Transmembrane</keyword>
<dbReference type="Pfam" id="PF13347">
    <property type="entry name" value="MFS_2"/>
    <property type="match status" value="1"/>
</dbReference>
<evidence type="ECO:0000256" key="2">
    <source>
        <dbReference type="ARBA" id="ARBA00022448"/>
    </source>
</evidence>
<dbReference type="AlphaFoldDB" id="A0A4T0FKA3"/>
<evidence type="ECO:0000256" key="5">
    <source>
        <dbReference type="ARBA" id="ARBA00023136"/>
    </source>
</evidence>
<organism evidence="7 8">
    <name type="scientific">Wallemia hederae</name>
    <dbReference type="NCBI Taxonomy" id="1540922"/>
    <lineage>
        <taxon>Eukaryota</taxon>
        <taxon>Fungi</taxon>
        <taxon>Dikarya</taxon>
        <taxon>Basidiomycota</taxon>
        <taxon>Wallemiomycotina</taxon>
        <taxon>Wallemiomycetes</taxon>
        <taxon>Wallemiales</taxon>
        <taxon>Wallemiaceae</taxon>
        <taxon>Wallemia</taxon>
    </lineage>
</organism>
<feature type="transmembrane region" description="Helical" evidence="6">
    <location>
        <begin position="64"/>
        <end position="84"/>
    </location>
</feature>
<evidence type="ECO:0008006" key="9">
    <source>
        <dbReference type="Google" id="ProtNLM"/>
    </source>
</evidence>
<feature type="transmembrane region" description="Helical" evidence="6">
    <location>
        <begin position="135"/>
        <end position="155"/>
    </location>
</feature>
<feature type="transmembrane region" description="Helical" evidence="6">
    <location>
        <begin position="96"/>
        <end position="114"/>
    </location>
</feature>
<sequence length="556" mass="60285">MSVNDANTDTVSWEGQAKVKGPEWLHKPLLTLGLLGLQTVWSIELGFSAPYLQSLGLSKAATAVVFIAGPLSGLLVQPLAGAFADHSTSRYGRRRPFILAASLISAFSILLLGYTRHVASIFTTINTQANDSLTIFLAVLAVYLIDFSINAVQAADRALIVDTLPSYEQEGANAWAGRMIGVGSCMGFFVGNIDLTRYLPFLGDTQLEILSALTAAFMILTHLVVSYAVSERVLVSDAGKTSVAKVFKTLFTANPPPRVRQLCLIQFFASMGWFPIMFWSTSYIGELYLDDTSLGDADSRTADEATRIGTRAMLFQAIVSFFTAAIMPTLIQPLVKPQGAEKETPNPLSKLIKRVVPPSLLDLSAVWTFSHILFAVTIFSTIFTSSYVGSSVLIAIVGFTWALAMWAPFTLVGESILLDARNGEAIYEGVDAQDIEREVLFDEHANTSTEHLHPPLPPQAQPSAVDVTSANQAGIMLGILNVSMVIPQFLITGLASLIFKFMEPKETGIERRSAGADFDNTNARGIGIVMRIGAGAAFIAAILSYRFTKDRLSHRR</sequence>
<feature type="transmembrane region" description="Helical" evidence="6">
    <location>
        <begin position="175"/>
        <end position="195"/>
    </location>
</feature>
<feature type="transmembrane region" description="Helical" evidence="6">
    <location>
        <begin position="360"/>
        <end position="383"/>
    </location>
</feature>
<keyword evidence="2" id="KW-0813">Transport</keyword>
<proteinExistence type="predicted"/>
<evidence type="ECO:0000256" key="1">
    <source>
        <dbReference type="ARBA" id="ARBA00004141"/>
    </source>
</evidence>
<evidence type="ECO:0000256" key="6">
    <source>
        <dbReference type="SAM" id="Phobius"/>
    </source>
</evidence>
<feature type="transmembrane region" description="Helical" evidence="6">
    <location>
        <begin position="259"/>
        <end position="279"/>
    </location>
</feature>
<evidence type="ECO:0000256" key="3">
    <source>
        <dbReference type="ARBA" id="ARBA00022692"/>
    </source>
</evidence>
<name>A0A4T0FKA3_9BASI</name>
<evidence type="ECO:0000256" key="4">
    <source>
        <dbReference type="ARBA" id="ARBA00022989"/>
    </source>
</evidence>
<dbReference type="EMBL" id="SPNW01000034">
    <property type="protein sequence ID" value="TIA88751.1"/>
    <property type="molecule type" value="Genomic_DNA"/>
</dbReference>
<dbReference type="GO" id="GO:0005886">
    <property type="term" value="C:plasma membrane"/>
    <property type="evidence" value="ECO:0007669"/>
    <property type="project" value="TreeGrafter"/>
</dbReference>
<feature type="transmembrane region" description="Helical" evidence="6">
    <location>
        <begin position="389"/>
        <end position="412"/>
    </location>
</feature>
<keyword evidence="8" id="KW-1185">Reference proteome</keyword>
<dbReference type="Gene3D" id="1.20.1250.20">
    <property type="entry name" value="MFS general substrate transporter like domains"/>
    <property type="match status" value="1"/>
</dbReference>
<protein>
    <recommendedName>
        <fullName evidence="9">Major facilitator superfamily (MFS) profile domain-containing protein</fullName>
    </recommendedName>
</protein>
<accession>A0A4T0FKA3</accession>
<dbReference type="GO" id="GO:0008506">
    <property type="term" value="F:sucrose:proton symporter activity"/>
    <property type="evidence" value="ECO:0007669"/>
    <property type="project" value="TreeGrafter"/>
</dbReference>
<gene>
    <name evidence="7" type="ORF">E3P99_02415</name>
</gene>
<dbReference type="PANTHER" id="PTHR19432:SF91">
    <property type="entry name" value="GENERAL ALPHA-GLUCOSIDE PERMEASE"/>
    <property type="match status" value="1"/>
</dbReference>
<reference evidence="7 8" key="1">
    <citation type="submission" date="2019-03" db="EMBL/GenBank/DDBJ databases">
        <title>Sequencing 23 genomes of Wallemia ichthyophaga.</title>
        <authorList>
            <person name="Gostincar C."/>
        </authorList>
    </citation>
    <scope>NUCLEOTIDE SEQUENCE [LARGE SCALE GENOMIC DNA]</scope>
    <source>
        <strain evidence="7 8">EXF-5753</strain>
    </source>
</reference>
<evidence type="ECO:0000313" key="7">
    <source>
        <dbReference type="EMBL" id="TIA88751.1"/>
    </source>
</evidence>
<keyword evidence="4 6" id="KW-1133">Transmembrane helix</keyword>
<keyword evidence="5 6" id="KW-0472">Membrane</keyword>
<dbReference type="InterPro" id="IPR036259">
    <property type="entry name" value="MFS_trans_sf"/>
</dbReference>
<evidence type="ECO:0000313" key="8">
    <source>
        <dbReference type="Proteomes" id="UP000310189"/>
    </source>
</evidence>
<dbReference type="OrthoDB" id="28755at2759"/>
<dbReference type="PANTHER" id="PTHR19432">
    <property type="entry name" value="SUGAR TRANSPORTER"/>
    <property type="match status" value="1"/>
</dbReference>
<feature type="transmembrane region" description="Helical" evidence="6">
    <location>
        <begin position="479"/>
        <end position="499"/>
    </location>
</feature>
<comment type="caution">
    <text evidence="7">The sequence shown here is derived from an EMBL/GenBank/DDBJ whole genome shotgun (WGS) entry which is preliminary data.</text>
</comment>
<dbReference type="Proteomes" id="UP000310189">
    <property type="component" value="Unassembled WGS sequence"/>
</dbReference>
<comment type="subcellular location">
    <subcellularLocation>
        <location evidence="1">Membrane</location>
        <topology evidence="1">Multi-pass membrane protein</topology>
    </subcellularLocation>
</comment>
<feature type="transmembrane region" description="Helical" evidence="6">
    <location>
        <begin position="207"/>
        <end position="229"/>
    </location>
</feature>
<feature type="transmembrane region" description="Helical" evidence="6">
    <location>
        <begin position="528"/>
        <end position="547"/>
    </location>
</feature>
<dbReference type="SUPFAM" id="SSF103473">
    <property type="entry name" value="MFS general substrate transporter"/>
    <property type="match status" value="1"/>
</dbReference>